<dbReference type="EMBL" id="MHPE01000051">
    <property type="protein sequence ID" value="OGZ75337.1"/>
    <property type="molecule type" value="Genomic_DNA"/>
</dbReference>
<proteinExistence type="predicted"/>
<dbReference type="Proteomes" id="UP000178632">
    <property type="component" value="Unassembled WGS sequence"/>
</dbReference>
<keyword evidence="2" id="KW-0274">FAD</keyword>
<reference evidence="7 8" key="1">
    <citation type="journal article" date="2016" name="Nat. Commun.">
        <title>Thousands of microbial genomes shed light on interconnected biogeochemical processes in an aquifer system.</title>
        <authorList>
            <person name="Anantharaman K."/>
            <person name="Brown C.T."/>
            <person name="Hug L.A."/>
            <person name="Sharon I."/>
            <person name="Castelle C.J."/>
            <person name="Probst A.J."/>
            <person name="Thomas B.C."/>
            <person name="Singh A."/>
            <person name="Wilkins M.J."/>
            <person name="Karaoz U."/>
            <person name="Brodie E.L."/>
            <person name="Williams K.H."/>
            <person name="Hubbard S.S."/>
            <person name="Banfield J.F."/>
        </authorList>
    </citation>
    <scope>NUCLEOTIDE SEQUENCE [LARGE SCALE GENOMIC DNA]</scope>
</reference>
<name>A0A1G2IL59_9BACT</name>
<gene>
    <name evidence="7" type="ORF">A3G45_00845</name>
</gene>
<dbReference type="InterPro" id="IPR008255">
    <property type="entry name" value="Pyr_nucl-diS_OxRdtase_2_AS"/>
</dbReference>
<dbReference type="PRINTS" id="PR00469">
    <property type="entry name" value="PNDRDTASEII"/>
</dbReference>
<dbReference type="InterPro" id="IPR050097">
    <property type="entry name" value="Ferredoxin-NADP_redctase_2"/>
</dbReference>
<evidence type="ECO:0000256" key="5">
    <source>
        <dbReference type="ARBA" id="ARBA00023284"/>
    </source>
</evidence>
<protein>
    <recommendedName>
        <fullName evidence="6">FAD/NAD(P)-binding domain-containing protein</fullName>
    </recommendedName>
</protein>
<dbReference type="SUPFAM" id="SSF51905">
    <property type="entry name" value="FAD/NAD(P)-binding domain"/>
    <property type="match status" value="1"/>
</dbReference>
<keyword evidence="3" id="KW-0560">Oxidoreductase</keyword>
<evidence type="ECO:0000256" key="2">
    <source>
        <dbReference type="ARBA" id="ARBA00022827"/>
    </source>
</evidence>
<evidence type="ECO:0000256" key="3">
    <source>
        <dbReference type="ARBA" id="ARBA00023002"/>
    </source>
</evidence>
<feature type="domain" description="FAD/NAD(P)-binding" evidence="6">
    <location>
        <begin position="2"/>
        <end position="291"/>
    </location>
</feature>
<sequence>MYDLIIIGGGPAGITAGIYAGRQKMKTLLMTKEFGGQVAKKATEICNYPGFEKISGIELIDKFVEHLKKQESVEIKFAEVEKIEKQSDIFTITTTENEKIQSRAAIIATGADPRPLEAIGEKEFIGKGVSYCVTCDGPVFRNKTIAIIGGGNAGLEAALFMVNYASKIYILEFGPEINADHENKNDIAKSNKIEIIKNVSVKEIKGKTMIDSLVYQDNISKENKTLEVQGVFIEIGSQPATALAKGLVDFTKRDEIIVEPETFGTKTPGLFAAGDDNSGPYKQIVTAGGEGCKAVLAAYDYLRKLNQSK</sequence>
<dbReference type="PROSITE" id="PS00573">
    <property type="entry name" value="PYRIDINE_REDOX_2"/>
    <property type="match status" value="1"/>
</dbReference>
<dbReference type="GO" id="GO:0016668">
    <property type="term" value="F:oxidoreductase activity, acting on a sulfur group of donors, NAD(P) as acceptor"/>
    <property type="evidence" value="ECO:0007669"/>
    <property type="project" value="UniProtKB-ARBA"/>
</dbReference>
<dbReference type="PRINTS" id="PR00368">
    <property type="entry name" value="FADPNR"/>
</dbReference>
<keyword evidence="1" id="KW-0285">Flavoprotein</keyword>
<dbReference type="AlphaFoldDB" id="A0A1G2IL59"/>
<dbReference type="Gene3D" id="3.50.50.60">
    <property type="entry name" value="FAD/NAD(P)-binding domain"/>
    <property type="match status" value="2"/>
</dbReference>
<evidence type="ECO:0000313" key="8">
    <source>
        <dbReference type="Proteomes" id="UP000178632"/>
    </source>
</evidence>
<dbReference type="Pfam" id="PF07992">
    <property type="entry name" value="Pyr_redox_2"/>
    <property type="match status" value="1"/>
</dbReference>
<comment type="caution">
    <text evidence="7">The sequence shown here is derived from an EMBL/GenBank/DDBJ whole genome shotgun (WGS) entry which is preliminary data.</text>
</comment>
<organism evidence="7 8">
    <name type="scientific">Candidatus Staskawiczbacteria bacterium RIFCSPLOWO2_12_FULL_37_15</name>
    <dbReference type="NCBI Taxonomy" id="1802218"/>
    <lineage>
        <taxon>Bacteria</taxon>
        <taxon>Candidatus Staskawicziibacteriota</taxon>
    </lineage>
</organism>
<evidence type="ECO:0000256" key="1">
    <source>
        <dbReference type="ARBA" id="ARBA00022630"/>
    </source>
</evidence>
<evidence type="ECO:0000313" key="7">
    <source>
        <dbReference type="EMBL" id="OGZ75337.1"/>
    </source>
</evidence>
<evidence type="ECO:0000256" key="4">
    <source>
        <dbReference type="ARBA" id="ARBA00023157"/>
    </source>
</evidence>
<dbReference type="PANTHER" id="PTHR48105">
    <property type="entry name" value="THIOREDOXIN REDUCTASE 1-RELATED-RELATED"/>
    <property type="match status" value="1"/>
</dbReference>
<evidence type="ECO:0000259" key="6">
    <source>
        <dbReference type="Pfam" id="PF07992"/>
    </source>
</evidence>
<keyword evidence="5" id="KW-0676">Redox-active center</keyword>
<accession>A0A1G2IL59</accession>
<dbReference type="InterPro" id="IPR036188">
    <property type="entry name" value="FAD/NAD-bd_sf"/>
</dbReference>
<keyword evidence="4" id="KW-1015">Disulfide bond</keyword>
<dbReference type="InterPro" id="IPR023753">
    <property type="entry name" value="FAD/NAD-binding_dom"/>
</dbReference>